<dbReference type="KEGG" id="sfa:Sfla_1336"/>
<organism evidence="2 3">
    <name type="scientific">Streptomyces pratensis (strain ATCC 33331 / IAF-45CD)</name>
    <dbReference type="NCBI Taxonomy" id="591167"/>
    <lineage>
        <taxon>Bacteria</taxon>
        <taxon>Bacillati</taxon>
        <taxon>Actinomycetota</taxon>
        <taxon>Actinomycetes</taxon>
        <taxon>Kitasatosporales</taxon>
        <taxon>Streptomycetaceae</taxon>
        <taxon>Streptomyces</taxon>
    </lineage>
</organism>
<dbReference type="Pfam" id="PF03621">
    <property type="entry name" value="MbtH"/>
    <property type="match status" value="1"/>
</dbReference>
<sequence>MENVRTRGGTVVTNPFDDESGRFVALVNDEGQYSLWPAHIEVPGGWRADGPEGSRQECLDVIERAWTDMRPAGLVRASGADAG</sequence>
<evidence type="ECO:0000259" key="1">
    <source>
        <dbReference type="SMART" id="SM00923"/>
    </source>
</evidence>
<proteinExistence type="predicted"/>
<dbReference type="Proteomes" id="UP000002066">
    <property type="component" value="Chromosome"/>
</dbReference>
<dbReference type="InterPro" id="IPR037407">
    <property type="entry name" value="MLP_fam"/>
</dbReference>
<evidence type="ECO:0000313" key="3">
    <source>
        <dbReference type="Proteomes" id="UP000002066"/>
    </source>
</evidence>
<accession>A0A8D3WF86</accession>
<dbReference type="GO" id="GO:0019290">
    <property type="term" value="P:siderophore biosynthetic process"/>
    <property type="evidence" value="ECO:0007669"/>
    <property type="project" value="TreeGrafter"/>
</dbReference>
<dbReference type="PANTHER" id="PTHR38444:SF1">
    <property type="entry name" value="ENTEROBACTIN BIOSYNTHESIS PROTEIN YBDZ"/>
    <property type="match status" value="1"/>
</dbReference>
<gene>
    <name evidence="2" type="ordered locus">Sfla_1336</name>
</gene>
<dbReference type="SUPFAM" id="SSF160582">
    <property type="entry name" value="MbtH-like"/>
    <property type="match status" value="1"/>
</dbReference>
<dbReference type="SMART" id="SM00923">
    <property type="entry name" value="MbtH"/>
    <property type="match status" value="1"/>
</dbReference>
<name>A0A8D3WF86_STRFA</name>
<feature type="domain" description="MbtH-like" evidence="1">
    <location>
        <begin position="14"/>
        <end position="64"/>
    </location>
</feature>
<dbReference type="PANTHER" id="PTHR38444">
    <property type="entry name" value="ENTEROBACTIN BIOSYNTHESIS PROTEIN YBDZ"/>
    <property type="match status" value="1"/>
</dbReference>
<dbReference type="Gene3D" id="3.90.820.10">
    <property type="entry name" value="Structural Genomics, Unknown Function 30-nov-00 1gh9 Mol_id"/>
    <property type="match status" value="1"/>
</dbReference>
<dbReference type="GO" id="GO:0005829">
    <property type="term" value="C:cytosol"/>
    <property type="evidence" value="ECO:0007669"/>
    <property type="project" value="TreeGrafter"/>
</dbReference>
<reference evidence="2 3" key="1">
    <citation type="submission" date="2011-01" db="EMBL/GenBank/DDBJ databases">
        <title>Complete sequence of chromosome of Streptomyces flavogriseus ATCC 33331.</title>
        <authorList>
            <consortium name="US DOE Joint Genome Institute"/>
            <person name="Lucas S."/>
            <person name="Copeland A."/>
            <person name="Lapidus A."/>
            <person name="Cheng J.-F."/>
            <person name="Goodwin L."/>
            <person name="Pitluck S."/>
            <person name="Davenport K."/>
            <person name="Detter J.C."/>
            <person name="Han C."/>
            <person name="Tapia R."/>
            <person name="Land M."/>
            <person name="Hauser L."/>
            <person name="Kyrpides N."/>
            <person name="Ivanova N."/>
            <person name="Ovchinnikova G."/>
            <person name="Pagani I."/>
            <person name="Brumm P."/>
            <person name="Mead D."/>
            <person name="Woyke T."/>
        </authorList>
    </citation>
    <scope>NUCLEOTIDE SEQUENCE [LARGE SCALE GENOMIC DNA]</scope>
    <source>
        <strain evidence="3">ATCC 33331 / IAF-45CD</strain>
    </source>
</reference>
<protein>
    <submittedName>
        <fullName evidence="2">MbtH domain protein</fullName>
    </submittedName>
</protein>
<dbReference type="AlphaFoldDB" id="A0A8D3WF86"/>
<dbReference type="InterPro" id="IPR038020">
    <property type="entry name" value="MbtH-like_sf"/>
</dbReference>
<evidence type="ECO:0000313" key="2">
    <source>
        <dbReference type="EMBL" id="ADW02778.1"/>
    </source>
</evidence>
<dbReference type="InterPro" id="IPR005153">
    <property type="entry name" value="MbtH-like_dom"/>
</dbReference>
<dbReference type="EMBL" id="CP002475">
    <property type="protein sequence ID" value="ADW02778.1"/>
    <property type="molecule type" value="Genomic_DNA"/>
</dbReference>